<evidence type="ECO:0000313" key="2">
    <source>
        <dbReference type="EMBL" id="QPB12188.1"/>
    </source>
</evidence>
<dbReference type="EMBL" id="MW057857">
    <property type="protein sequence ID" value="QPB12188.1"/>
    <property type="molecule type" value="Genomic_DNA"/>
</dbReference>
<proteinExistence type="predicted"/>
<protein>
    <submittedName>
        <fullName evidence="2">Uncharacterized protein</fullName>
    </submittedName>
</protein>
<evidence type="ECO:0000313" key="3">
    <source>
        <dbReference type="Proteomes" id="UP000663042"/>
    </source>
</evidence>
<reference evidence="2 3" key="1">
    <citation type="submission" date="2020-10" db="EMBL/GenBank/DDBJ databases">
        <title>Novel bacteriophages targeting Providencia spp. as potential agents for phage therapy.</title>
        <authorList>
            <person name="Rakov C."/>
            <person name="Alkalay-Oren S."/>
            <person name="Coppenhagen-Glazer S."/>
            <person name="Hazan R."/>
        </authorList>
    </citation>
    <scope>NUCLEOTIDE SEQUENCE [LARGE SCALE GENOMIC DNA]</scope>
</reference>
<name>A0A873WS78_9CAUD</name>
<evidence type="ECO:0000256" key="1">
    <source>
        <dbReference type="SAM" id="Phobius"/>
    </source>
</evidence>
<dbReference type="Proteomes" id="UP000663042">
    <property type="component" value="Segment"/>
</dbReference>
<dbReference type="KEGG" id="vg:65132535"/>
<keyword evidence="1" id="KW-0812">Transmembrane</keyword>
<keyword evidence="1" id="KW-0472">Membrane</keyword>
<sequence length="70" mass="8144">MTIFYILLSAITILSTIVALSLYCKYLKLKHNYIELTILFTDYKTEADRALESAEKVIDLYLADLNKEKH</sequence>
<dbReference type="RefSeq" id="YP_010113975.1">
    <property type="nucleotide sequence ID" value="NC_055910.1"/>
</dbReference>
<keyword evidence="3" id="KW-1185">Reference proteome</keyword>
<dbReference type="GeneID" id="65132535"/>
<organism evidence="2 3">
    <name type="scientific">Providencia phage PSTCR5</name>
    <dbReference type="NCBI Taxonomy" id="2783547"/>
    <lineage>
        <taxon>Viruses</taxon>
        <taxon>Duplodnaviria</taxon>
        <taxon>Heunggongvirae</taxon>
        <taxon>Uroviricota</taxon>
        <taxon>Caudoviricetes</taxon>
        <taxon>Demerecviridae</taxon>
        <taxon>Priunavirus</taxon>
        <taxon>Priunavirus PSTCR5</taxon>
    </lineage>
</organism>
<keyword evidence="1" id="KW-1133">Transmembrane helix</keyword>
<feature type="transmembrane region" description="Helical" evidence="1">
    <location>
        <begin position="6"/>
        <end position="24"/>
    </location>
</feature>
<accession>A0A873WS78</accession>